<organism evidence="1">
    <name type="scientific">marine sediment metagenome</name>
    <dbReference type="NCBI Taxonomy" id="412755"/>
    <lineage>
        <taxon>unclassified sequences</taxon>
        <taxon>metagenomes</taxon>
        <taxon>ecological metagenomes</taxon>
    </lineage>
</organism>
<comment type="caution">
    <text evidence="1">The sequence shown here is derived from an EMBL/GenBank/DDBJ whole genome shotgun (WGS) entry which is preliminary data.</text>
</comment>
<gene>
    <name evidence="1" type="ORF">LCGC14_0622810</name>
</gene>
<dbReference type="AlphaFoldDB" id="A0A0F9R4G4"/>
<reference evidence="1" key="1">
    <citation type="journal article" date="2015" name="Nature">
        <title>Complex archaea that bridge the gap between prokaryotes and eukaryotes.</title>
        <authorList>
            <person name="Spang A."/>
            <person name="Saw J.H."/>
            <person name="Jorgensen S.L."/>
            <person name="Zaremba-Niedzwiedzka K."/>
            <person name="Martijn J."/>
            <person name="Lind A.E."/>
            <person name="van Eijk R."/>
            <person name="Schleper C."/>
            <person name="Guy L."/>
            <person name="Ettema T.J."/>
        </authorList>
    </citation>
    <scope>NUCLEOTIDE SEQUENCE</scope>
</reference>
<name>A0A0F9R4G4_9ZZZZ</name>
<accession>A0A0F9R4G4</accession>
<protein>
    <submittedName>
        <fullName evidence="1">Uncharacterized protein</fullName>
    </submittedName>
</protein>
<proteinExistence type="predicted"/>
<evidence type="ECO:0000313" key="1">
    <source>
        <dbReference type="EMBL" id="KKN51465.1"/>
    </source>
</evidence>
<dbReference type="EMBL" id="LAZR01001063">
    <property type="protein sequence ID" value="KKN51465.1"/>
    <property type="molecule type" value="Genomic_DNA"/>
</dbReference>
<sequence>MKNGFIIIGRGGNIQIISFSGNINFRERELTSLRFFKVRENQICAKCKTSIPKGAFCWGKASRRYCLKCRDIIFKNLKQEIRNVIKVCKIKEKKYSKNKKEYLNNNLVASL</sequence>